<evidence type="ECO:0000313" key="3">
    <source>
        <dbReference type="Proteomes" id="UP000325508"/>
    </source>
</evidence>
<proteinExistence type="predicted"/>
<evidence type="ECO:0000256" key="1">
    <source>
        <dbReference type="SAM" id="MobiDB-lite"/>
    </source>
</evidence>
<organism evidence="2 3">
    <name type="scientific">Bacillus phage 019DV002</name>
    <dbReference type="NCBI Taxonomy" id="2601653"/>
    <lineage>
        <taxon>Viruses</taxon>
        <taxon>Duplodnaviria</taxon>
        <taxon>Heunggongvirae</taxon>
        <taxon>Uroviricota</taxon>
        <taxon>Caudoviricetes</taxon>
        <taxon>Ehrlichviridae</taxon>
        <taxon>Gettysburgvirus</taxon>
        <taxon>Gettysburgvirus gv019DV002</taxon>
    </lineage>
</organism>
<evidence type="ECO:0000313" key="2">
    <source>
        <dbReference type="EMBL" id="QFG05152.1"/>
    </source>
</evidence>
<accession>A0A5J6T7K2</accession>
<protein>
    <submittedName>
        <fullName evidence="2">Uncharacterized protein</fullName>
    </submittedName>
</protein>
<feature type="region of interest" description="Disordered" evidence="1">
    <location>
        <begin position="61"/>
        <end position="85"/>
    </location>
</feature>
<keyword evidence="3" id="KW-1185">Reference proteome</keyword>
<dbReference type="EMBL" id="MN176220">
    <property type="protein sequence ID" value="QFG05152.1"/>
    <property type="molecule type" value="Genomic_DNA"/>
</dbReference>
<gene>
    <name evidence="2" type="primary">7</name>
    <name evidence="2" type="ORF">019DV002_7</name>
</gene>
<dbReference type="Proteomes" id="UP000325508">
    <property type="component" value="Segment"/>
</dbReference>
<name>A0A5J6T7K2_9CAUD</name>
<reference evidence="2 3" key="1">
    <citation type="submission" date="2019-07" db="EMBL/GenBank/DDBJ databases">
        <authorList>
            <person name="Loney R.E."/>
            <person name="Krukonis G.P."/>
            <person name="Delesalle V.A."/>
        </authorList>
    </citation>
    <scope>NUCLEOTIDE SEQUENCE [LARGE SCALE GENOMIC DNA]</scope>
</reference>
<sequence length="85" mass="9791">MKNYISNNFAVGVDTSTKVDEQFNKLIELLDEIVPSIHKEEVANEIDILVDLIDQNIEDERSSGYHEGYQDCKLDELNPHPEEEN</sequence>